<evidence type="ECO:0000259" key="3">
    <source>
        <dbReference type="Pfam" id="PF17782"/>
    </source>
</evidence>
<dbReference type="Pfam" id="PF21102">
    <property type="entry name" value="DprA_N"/>
    <property type="match status" value="1"/>
</dbReference>
<proteinExistence type="inferred from homology"/>
<dbReference type="SUPFAM" id="SSF102405">
    <property type="entry name" value="MCP/YpsA-like"/>
    <property type="match status" value="1"/>
</dbReference>
<evidence type="ECO:0000313" key="4">
    <source>
        <dbReference type="EMBL" id="RXF74648.1"/>
    </source>
</evidence>
<evidence type="ECO:0000256" key="1">
    <source>
        <dbReference type="ARBA" id="ARBA00006525"/>
    </source>
</evidence>
<dbReference type="OrthoDB" id="9785707at2"/>
<dbReference type="GO" id="GO:0009294">
    <property type="term" value="P:DNA-mediated transformation"/>
    <property type="evidence" value="ECO:0007669"/>
    <property type="project" value="InterPro"/>
</dbReference>
<accession>A0A4Q0MLR1</accession>
<name>A0A4Q0MLR1_9HYPH</name>
<dbReference type="InterPro" id="IPR036388">
    <property type="entry name" value="WH-like_DNA-bd_sf"/>
</dbReference>
<dbReference type="Proteomes" id="UP000289708">
    <property type="component" value="Unassembled WGS sequence"/>
</dbReference>
<dbReference type="InterPro" id="IPR003488">
    <property type="entry name" value="DprA"/>
</dbReference>
<feature type="domain" description="Smf/DprA SLOG" evidence="2">
    <location>
        <begin position="76"/>
        <end position="282"/>
    </location>
</feature>
<reference evidence="4 5" key="1">
    <citation type="submission" date="2018-12" db="EMBL/GenBank/DDBJ databases">
        <title>bacterium Hansschlegelia zhihuaiae S113.</title>
        <authorList>
            <person name="He J."/>
        </authorList>
    </citation>
    <scope>NUCLEOTIDE SEQUENCE [LARGE SCALE GENOMIC DNA]</scope>
    <source>
        <strain evidence="4 5">S 113</strain>
    </source>
</reference>
<keyword evidence="5" id="KW-1185">Reference proteome</keyword>
<organism evidence="4 5">
    <name type="scientific">Hansschlegelia zhihuaiae</name>
    <dbReference type="NCBI Taxonomy" id="405005"/>
    <lineage>
        <taxon>Bacteria</taxon>
        <taxon>Pseudomonadati</taxon>
        <taxon>Pseudomonadota</taxon>
        <taxon>Alphaproteobacteria</taxon>
        <taxon>Hyphomicrobiales</taxon>
        <taxon>Methylopilaceae</taxon>
        <taxon>Hansschlegelia</taxon>
    </lineage>
</organism>
<dbReference type="EMBL" id="RYFI01000003">
    <property type="protein sequence ID" value="RXF74648.1"/>
    <property type="molecule type" value="Genomic_DNA"/>
</dbReference>
<comment type="caution">
    <text evidence="4">The sequence shown here is derived from an EMBL/GenBank/DDBJ whole genome shotgun (WGS) entry which is preliminary data.</text>
</comment>
<dbReference type="Gene3D" id="3.40.50.450">
    <property type="match status" value="1"/>
</dbReference>
<gene>
    <name evidence="4" type="primary">dprA</name>
    <name evidence="4" type="ORF">EK403_04445</name>
</gene>
<dbReference type="InterPro" id="IPR041614">
    <property type="entry name" value="DprA_WH"/>
</dbReference>
<dbReference type="Pfam" id="PF02481">
    <property type="entry name" value="DNA_processg_A"/>
    <property type="match status" value="1"/>
</dbReference>
<feature type="domain" description="DprA winged helix" evidence="3">
    <location>
        <begin position="308"/>
        <end position="363"/>
    </location>
</feature>
<dbReference type="InterPro" id="IPR057666">
    <property type="entry name" value="DrpA_SLOG"/>
</dbReference>
<dbReference type="PANTHER" id="PTHR43022">
    <property type="entry name" value="PROTEIN SMF"/>
    <property type="match status" value="1"/>
</dbReference>
<evidence type="ECO:0000259" key="2">
    <source>
        <dbReference type="Pfam" id="PF02481"/>
    </source>
</evidence>
<sequence length="374" mass="39084">MAGLTPEQRTAWLRLIRSENVGPRTFRSLVNHFGGAAAALEALPELARRGGRPIRVCGKAEAEDEIAENERRGVRLIALGEPDYPAALAAADGAPPLLGVAGHASVFLRPVVAIVGARNASSAGRSFAGRLAYELGGAGWVVASGLARGIDAAAHDASVGTGTVAVFAGGLDCVYPPEHADLASRIVEEGALVSEMPMGWQPRGRDFPRRNRVIAGLALGVVVVEAAMRSGSLITARLATELGREVMAAPGSPLDPRCEGSNALLREGATLVTRSDHVIEALSPLVDREAPRPQPISFAQAATAGFAPITPGDDDRARILELLGPSPAAVDDLVRQARVEARSAQVVLLELELAGRLERRPGGAVALREVDPWL</sequence>
<dbReference type="PANTHER" id="PTHR43022:SF1">
    <property type="entry name" value="PROTEIN SMF"/>
    <property type="match status" value="1"/>
</dbReference>
<protein>
    <submittedName>
        <fullName evidence="4">DNA-protecting protein DprA</fullName>
    </submittedName>
</protein>
<evidence type="ECO:0000313" key="5">
    <source>
        <dbReference type="Proteomes" id="UP000289708"/>
    </source>
</evidence>
<dbReference type="RefSeq" id="WP_128776298.1">
    <property type="nucleotide sequence ID" value="NZ_RYFI01000003.1"/>
</dbReference>
<dbReference type="Gene3D" id="1.10.10.10">
    <property type="entry name" value="Winged helix-like DNA-binding domain superfamily/Winged helix DNA-binding domain"/>
    <property type="match status" value="1"/>
</dbReference>
<dbReference type="NCBIfam" id="TIGR00732">
    <property type="entry name" value="dprA"/>
    <property type="match status" value="1"/>
</dbReference>
<dbReference type="Pfam" id="PF17782">
    <property type="entry name" value="WHD_DprA"/>
    <property type="match status" value="1"/>
</dbReference>
<dbReference type="AlphaFoldDB" id="A0A4Q0MLR1"/>
<comment type="similarity">
    <text evidence="1">Belongs to the DprA/Smf family.</text>
</comment>